<name>A0A7W5BZE7_9GAMM</name>
<organism evidence="1 2">
    <name type="scientific">Halomonas organivorans</name>
    <dbReference type="NCBI Taxonomy" id="257772"/>
    <lineage>
        <taxon>Bacteria</taxon>
        <taxon>Pseudomonadati</taxon>
        <taxon>Pseudomonadota</taxon>
        <taxon>Gammaproteobacteria</taxon>
        <taxon>Oceanospirillales</taxon>
        <taxon>Halomonadaceae</taxon>
        <taxon>Halomonas</taxon>
    </lineage>
</organism>
<gene>
    <name evidence="1" type="ORF">FHR96_001887</name>
</gene>
<accession>A0A7W5BZE7</accession>
<keyword evidence="2" id="KW-1185">Reference proteome</keyword>
<sequence length="58" mass="6441">MTWTIALAGLAGIVIGLAARPCLRLIFAFSSRRPRLLVRQGVRRRPSVVKDASRHESL</sequence>
<reference evidence="1 2" key="1">
    <citation type="submission" date="2020-08" db="EMBL/GenBank/DDBJ databases">
        <title>Genomic Encyclopedia of Type Strains, Phase III (KMG-III): the genomes of soil and plant-associated and newly described type strains.</title>
        <authorList>
            <person name="Whitman W."/>
        </authorList>
    </citation>
    <scope>NUCLEOTIDE SEQUENCE [LARGE SCALE GENOMIC DNA]</scope>
    <source>
        <strain evidence="1 2">CECT 5995</strain>
    </source>
</reference>
<dbReference type="Proteomes" id="UP000525987">
    <property type="component" value="Unassembled WGS sequence"/>
</dbReference>
<evidence type="ECO:0000313" key="2">
    <source>
        <dbReference type="Proteomes" id="UP000525987"/>
    </source>
</evidence>
<evidence type="ECO:0000313" key="1">
    <source>
        <dbReference type="EMBL" id="MBB3141013.1"/>
    </source>
</evidence>
<proteinExistence type="predicted"/>
<comment type="caution">
    <text evidence="1">The sequence shown here is derived from an EMBL/GenBank/DDBJ whole genome shotgun (WGS) entry which is preliminary data.</text>
</comment>
<protein>
    <submittedName>
        <fullName evidence="1">Uncharacterized protein</fullName>
    </submittedName>
</protein>
<dbReference type="EMBL" id="JACHXM010000007">
    <property type="protein sequence ID" value="MBB3141013.1"/>
    <property type="molecule type" value="Genomic_DNA"/>
</dbReference>
<dbReference type="AlphaFoldDB" id="A0A7W5BZE7"/>